<evidence type="ECO:0000256" key="1">
    <source>
        <dbReference type="ARBA" id="ARBA00022574"/>
    </source>
</evidence>
<dbReference type="Proteomes" id="UP000636479">
    <property type="component" value="Unassembled WGS sequence"/>
</dbReference>
<dbReference type="PANTHER" id="PTHR46170">
    <property type="entry name" value="GATOR COMPLEX PROTEIN WDR59"/>
    <property type="match status" value="1"/>
</dbReference>
<gene>
    <name evidence="5" type="ORF">MIND_00333900</name>
</gene>
<evidence type="ECO:0000313" key="6">
    <source>
        <dbReference type="Proteomes" id="UP000636479"/>
    </source>
</evidence>
<dbReference type="GeneID" id="59342709"/>
<dbReference type="PROSITE" id="PS50082">
    <property type="entry name" value="WD_REPEATS_2"/>
    <property type="match status" value="2"/>
</dbReference>
<feature type="compositionally biased region" description="Pro residues" evidence="4">
    <location>
        <begin position="1022"/>
        <end position="1036"/>
    </location>
</feature>
<feature type="compositionally biased region" description="Polar residues" evidence="4">
    <location>
        <begin position="1094"/>
        <end position="1106"/>
    </location>
</feature>
<feature type="compositionally biased region" description="Low complexity" evidence="4">
    <location>
        <begin position="56"/>
        <end position="68"/>
    </location>
</feature>
<dbReference type="GO" id="GO:0005774">
    <property type="term" value="C:vacuolar membrane"/>
    <property type="evidence" value="ECO:0007669"/>
    <property type="project" value="TreeGrafter"/>
</dbReference>
<dbReference type="EMBL" id="JACAZF010000003">
    <property type="protein sequence ID" value="KAF7309628.1"/>
    <property type="molecule type" value="Genomic_DNA"/>
</dbReference>
<feature type="compositionally biased region" description="Polar residues" evidence="4">
    <location>
        <begin position="768"/>
        <end position="779"/>
    </location>
</feature>
<dbReference type="OrthoDB" id="311712at2759"/>
<feature type="region of interest" description="Disordered" evidence="4">
    <location>
        <begin position="1067"/>
        <end position="1106"/>
    </location>
</feature>
<comment type="caution">
    <text evidence="5">The sequence shown here is derived from an EMBL/GenBank/DDBJ whole genome shotgun (WGS) entry which is preliminary data.</text>
</comment>
<keyword evidence="2" id="KW-0677">Repeat</keyword>
<feature type="region of interest" description="Disordered" evidence="4">
    <location>
        <begin position="993"/>
        <end position="1045"/>
    </location>
</feature>
<dbReference type="SUPFAM" id="SSF50978">
    <property type="entry name" value="WD40 repeat-like"/>
    <property type="match status" value="1"/>
</dbReference>
<feature type="region of interest" description="Disordered" evidence="4">
    <location>
        <begin position="1"/>
        <end position="69"/>
    </location>
</feature>
<dbReference type="InterPro" id="IPR001680">
    <property type="entry name" value="WD40_rpt"/>
</dbReference>
<feature type="region of interest" description="Disordered" evidence="4">
    <location>
        <begin position="551"/>
        <end position="586"/>
    </location>
</feature>
<protein>
    <submittedName>
        <fullName evidence="5">WD-REPEATS-REGION domain-containing protein</fullName>
    </submittedName>
</protein>
<dbReference type="Pfam" id="PF00400">
    <property type="entry name" value="WD40"/>
    <property type="match status" value="1"/>
</dbReference>
<feature type="region of interest" description="Disordered" evidence="4">
    <location>
        <begin position="768"/>
        <end position="800"/>
    </location>
</feature>
<proteinExistence type="predicted"/>
<dbReference type="InterPro" id="IPR019775">
    <property type="entry name" value="WD40_repeat_CS"/>
</dbReference>
<dbReference type="GO" id="GO:1904263">
    <property type="term" value="P:positive regulation of TORC1 signaling"/>
    <property type="evidence" value="ECO:0007669"/>
    <property type="project" value="TreeGrafter"/>
</dbReference>
<dbReference type="GO" id="GO:0035859">
    <property type="term" value="C:Seh1-associated complex"/>
    <property type="evidence" value="ECO:0007669"/>
    <property type="project" value="TreeGrafter"/>
</dbReference>
<dbReference type="SMART" id="SM00320">
    <property type="entry name" value="WD40"/>
    <property type="match status" value="5"/>
</dbReference>
<dbReference type="GO" id="GO:0035591">
    <property type="term" value="F:signaling adaptor activity"/>
    <property type="evidence" value="ECO:0007669"/>
    <property type="project" value="TreeGrafter"/>
</dbReference>
<evidence type="ECO:0000256" key="3">
    <source>
        <dbReference type="PROSITE-ProRule" id="PRU00221"/>
    </source>
</evidence>
<feature type="compositionally biased region" description="Polar residues" evidence="4">
    <location>
        <begin position="1067"/>
        <end position="1078"/>
    </location>
</feature>
<feature type="repeat" description="WD" evidence="3">
    <location>
        <begin position="263"/>
        <end position="305"/>
    </location>
</feature>
<dbReference type="RefSeq" id="XP_037223078.1">
    <property type="nucleotide sequence ID" value="XM_037360193.1"/>
</dbReference>
<name>A0A8H6T0V1_9AGAR</name>
<dbReference type="PROSITE" id="PS00678">
    <property type="entry name" value="WD_REPEATS_1"/>
    <property type="match status" value="2"/>
</dbReference>
<keyword evidence="6" id="KW-1185">Reference proteome</keyword>
<dbReference type="InterPro" id="IPR015943">
    <property type="entry name" value="WD40/YVTN_repeat-like_dom_sf"/>
</dbReference>
<dbReference type="PROSITE" id="PS50294">
    <property type="entry name" value="WD_REPEATS_REGION"/>
    <property type="match status" value="1"/>
</dbReference>
<feature type="compositionally biased region" description="Basic and acidic residues" evidence="4">
    <location>
        <begin position="848"/>
        <end position="864"/>
    </location>
</feature>
<evidence type="ECO:0000256" key="2">
    <source>
        <dbReference type="ARBA" id="ARBA00022737"/>
    </source>
</evidence>
<keyword evidence="1 3" id="KW-0853">WD repeat</keyword>
<dbReference type="Gene3D" id="2.130.10.10">
    <property type="entry name" value="YVTN repeat-like/Quinoprotein amine dehydrogenase"/>
    <property type="match status" value="1"/>
</dbReference>
<feature type="region of interest" description="Disordered" evidence="4">
    <location>
        <begin position="846"/>
        <end position="872"/>
    </location>
</feature>
<dbReference type="InterPro" id="IPR036322">
    <property type="entry name" value="WD40_repeat_dom_sf"/>
</dbReference>
<evidence type="ECO:0000256" key="4">
    <source>
        <dbReference type="SAM" id="MobiDB-lite"/>
    </source>
</evidence>
<feature type="compositionally biased region" description="Polar residues" evidence="4">
    <location>
        <begin position="788"/>
        <end position="800"/>
    </location>
</feature>
<feature type="repeat" description="WD" evidence="3">
    <location>
        <begin position="172"/>
        <end position="216"/>
    </location>
</feature>
<evidence type="ECO:0000313" key="5">
    <source>
        <dbReference type="EMBL" id="KAF7309628.1"/>
    </source>
</evidence>
<dbReference type="GO" id="GO:0034198">
    <property type="term" value="P:cellular response to amino acid starvation"/>
    <property type="evidence" value="ECO:0007669"/>
    <property type="project" value="TreeGrafter"/>
</dbReference>
<reference evidence="5" key="1">
    <citation type="submission" date="2020-05" db="EMBL/GenBank/DDBJ databases">
        <title>Mycena genomes resolve the evolution of fungal bioluminescence.</title>
        <authorList>
            <person name="Tsai I.J."/>
        </authorList>
    </citation>
    <scope>NUCLEOTIDE SEQUENCE</scope>
    <source>
        <strain evidence="5">171206Taipei</strain>
    </source>
</reference>
<dbReference type="AlphaFoldDB" id="A0A8H6T0V1"/>
<dbReference type="PANTHER" id="PTHR46170:SF1">
    <property type="entry name" value="GATOR COMPLEX PROTEIN WDR59"/>
    <property type="match status" value="1"/>
</dbReference>
<sequence length="1277" mass="140602">MNTISFQQPARRPSWISPITTPDGGRRPSWTPNPPSELFQRVEESDSMSESEGTTDSEPPSAPSSDSSNIFKKCMQIDMKMLVGDAVGNMSISPTKRDIVLAARRGLFIIDLSSPLSVPRFLPQGGTWDVADVQWNPHVSRAEYIVSTSSEKLLIWNLLVNSGPTSNIEHILRGHYRAITDINWHPQTSERDLVVSTGVDSWLWAWDLRAARHGRAVFGFSAFNAGGTQVKWNRQDPHMLASSHGGEVLIWDRRKGSLPVTRLHAHRSKIYGIDWSRTSRDELVTCALDGTIKLWDLAACQDSNTSCSCDPDCDSGSTPKPVQTIRTAHPVWRARHLPFGRGVLSLPQRGGTTLGMYALGADHLSSGPQPVLSHSRAGSWIGDQPVEVFEGHTDVVKDQDGTTFQLITWSKDRTLKFWPVDEEMMQKVGHIRSDTEEPSIVAEQDHKASFSFRNPPIPEASEDSVSSVSGGAVASMALLSAPIGARMILAGVRAGAAVVQLPDSVDARRHPRPPPELVPKQESSIPLLGYLALKKWWEVLPVNEVALGGAAGGSSGGLSEIERGDSLAVGRKRSDSRGARGDEGQSLQDELTSVINKLVSAKIKLEKHDLTKKRTCTLGLHGPWGESSSVFIRVTFTFPRDYPHGLHPRGTPTVELERNPLISLKNRAFILRRLRNIREQQRPCLESCLRFLSEGEMGALYTMESSSDEEGKQTSKSRNVTVSLMRSHKNLTEPRTSQGTFGPNGELVCFFRTPPRIVQHILRDPLITVSSSPAPTTSDLLPGHDSLEASSDQAQTRQSRSPALIADAVRRLTLAATDRIAKPLDPRQPPQGDHILRIMTNLLTFSHDPPRHRESETSRQRGEDAFLNGRLPNPPPLRRSTVFITGTSHISGADRKVASEYIFQDKTLAILCQRNAEVARVHGRSDHERIFKILQALFPAFGVYPGVTGANDLVIKMIHRLHEELCDLKDLQMLAMLSVVVLQGCKQVVPPIQSPPLHGTPTPRNGPVDYFNLTRSTSVGGPPSPSSPSWSRPPQPALSTSGSSRGSWSSLFNAGTMRQFVSGVQDSFMTPSELPSSKDSSRRHHWRDAHSGLVSPSTVSRSWNETTSPGIKQMAVSFSSAGHKRVPFVSPSSPCYSRVSGGGLRCSYARRRQVLFSSTLAFPDQKLTEFVNHIHLYADVLFCWKLHSKRLELLKSIELTVPAVDSQHDIGMSRIRCMIAIQPALEGIIRCCSVCNEALAADKNICPSCFRTSSMPHCTICRLPVKGTLPSSHLFFK</sequence>
<feature type="compositionally biased region" description="Basic and acidic residues" evidence="4">
    <location>
        <begin position="572"/>
        <end position="583"/>
    </location>
</feature>
<organism evidence="5 6">
    <name type="scientific">Mycena indigotica</name>
    <dbReference type="NCBI Taxonomy" id="2126181"/>
    <lineage>
        <taxon>Eukaryota</taxon>
        <taxon>Fungi</taxon>
        <taxon>Dikarya</taxon>
        <taxon>Basidiomycota</taxon>
        <taxon>Agaricomycotina</taxon>
        <taxon>Agaricomycetes</taxon>
        <taxon>Agaricomycetidae</taxon>
        <taxon>Agaricales</taxon>
        <taxon>Marasmiineae</taxon>
        <taxon>Mycenaceae</taxon>
        <taxon>Mycena</taxon>
    </lineage>
</organism>
<dbReference type="InterPro" id="IPR049567">
    <property type="entry name" value="WDR59-like"/>
</dbReference>
<feature type="compositionally biased region" description="Acidic residues" evidence="4">
    <location>
        <begin position="45"/>
        <end position="55"/>
    </location>
</feature>
<accession>A0A8H6T0V1</accession>